<dbReference type="NCBIfam" id="TIGR01542">
    <property type="entry name" value="A118_put_portal"/>
    <property type="match status" value="1"/>
</dbReference>
<reference evidence="1 2" key="1">
    <citation type="submission" date="2018-06" db="EMBL/GenBank/DDBJ databases">
        <title>Genomic Encyclopedia of Type Strains, Phase IV (KMG-IV): sequencing the most valuable type-strain genomes for metagenomic binning, comparative biology and taxonomic classification.</title>
        <authorList>
            <person name="Goeker M."/>
        </authorList>
    </citation>
    <scope>NUCLEOTIDE SEQUENCE [LARGE SCALE GENOMIC DNA]</scope>
    <source>
        <strain evidence="1 2">DSM 15140</strain>
    </source>
</reference>
<evidence type="ECO:0000313" key="1">
    <source>
        <dbReference type="EMBL" id="RBO92056.1"/>
    </source>
</evidence>
<sequence>MFKRLVSRVREVLYKMGLLKGIKKVTQHKDIYANDEMYDNIDLWKALYKGYSKDVHDVEYFTIEKGKQVRRMMTLNMPKTVSEEMASLVFNEKCEINIDDDNTQDYIADVLKHNKFNKLFQDYLEYNFSTGGMVVKPYVVDDKIKLSFVTADCFIPVSYGNEGIKEGVFVDEWREGKYKYTHLEWHLWINGIYTVKNEVYRSENNSEDIGIKVPLDSVPKLAGIEEELGMPPITRSLFAYFKPNIANNIDTQSPLGISVYANAIDTLKMIDTMFDSLHREFKLGKKRILVPSHMVKTVVDPNTGNMHRYFNANDESYEAMDFDQDASTIQDIKIELRVDEHISAINAALNLLATQTGFSTGTFTFDGQSMKTATEVVSEQSKTFKTKKAHETIIEAGLQELVHAILELSSIYGIYTAPDDIEVSVAFDDSVAEDKQAELNRAIIELTNKMKPKYKIIAKYYGISEEEAKRWIQEINEENATVGAESVDFFGTGGGNNEQNS</sequence>
<dbReference type="STRING" id="200904.GCA_900168775_03139"/>
<dbReference type="InterPro" id="IPR021145">
    <property type="entry name" value="Portal_protein_SPP1_Gp6-like"/>
</dbReference>
<dbReference type="Proteomes" id="UP000252254">
    <property type="component" value="Unassembled WGS sequence"/>
</dbReference>
<dbReference type="AlphaFoldDB" id="A0A366DPQ0"/>
<comment type="caution">
    <text evidence="1">The sequence shown here is derived from an EMBL/GenBank/DDBJ whole genome shotgun (WGS) entry which is preliminary data.</text>
</comment>
<dbReference type="PIRSF" id="PIRSF011911">
    <property type="entry name" value="A118_put_portal"/>
    <property type="match status" value="1"/>
</dbReference>
<dbReference type="Pfam" id="PF05133">
    <property type="entry name" value="SPP1_portal"/>
    <property type="match status" value="1"/>
</dbReference>
<evidence type="ECO:0000313" key="2">
    <source>
        <dbReference type="Proteomes" id="UP000252254"/>
    </source>
</evidence>
<name>A0A366DPQ0_9BACI</name>
<dbReference type="RefSeq" id="WP_113870151.1">
    <property type="nucleotide sequence ID" value="NZ_BAABQN010000017.1"/>
</dbReference>
<dbReference type="OrthoDB" id="1641671at2"/>
<accession>A0A366DPQ0</accession>
<proteinExistence type="predicted"/>
<dbReference type="EMBL" id="QNRI01000017">
    <property type="protein sequence ID" value="RBO92056.1"/>
    <property type="molecule type" value="Genomic_DNA"/>
</dbReference>
<protein>
    <submittedName>
        <fullName evidence="1">A118 family predicted phage portal protein</fullName>
    </submittedName>
</protein>
<organism evidence="1 2">
    <name type="scientific">Paraliobacillus ryukyuensis</name>
    <dbReference type="NCBI Taxonomy" id="200904"/>
    <lineage>
        <taxon>Bacteria</taxon>
        <taxon>Bacillati</taxon>
        <taxon>Bacillota</taxon>
        <taxon>Bacilli</taxon>
        <taxon>Bacillales</taxon>
        <taxon>Bacillaceae</taxon>
        <taxon>Paraliobacillus</taxon>
    </lineage>
</organism>
<dbReference type="InterPro" id="IPR006432">
    <property type="entry name" value="Phage_portal_A118-type"/>
</dbReference>
<gene>
    <name evidence="1" type="ORF">DES48_11720</name>
</gene>
<keyword evidence="2" id="KW-1185">Reference proteome</keyword>